<reference evidence="2 3" key="1">
    <citation type="submission" date="2018-06" db="EMBL/GenBank/DDBJ databases">
        <title>The draft genome sequences of strains SCU63 and S1.</title>
        <authorList>
            <person name="Gan L."/>
        </authorList>
    </citation>
    <scope>NUCLEOTIDE SEQUENCE [LARGE SCALE GENOMIC DNA]</scope>
    <source>
        <strain evidence="2 3">S1</strain>
    </source>
</reference>
<keyword evidence="3" id="KW-1185">Reference proteome</keyword>
<accession>A0A365K2Y0</accession>
<evidence type="ECO:0000256" key="1">
    <source>
        <dbReference type="SAM" id="Phobius"/>
    </source>
</evidence>
<comment type="caution">
    <text evidence="2">The sequence shown here is derived from an EMBL/GenBank/DDBJ whole genome shotgun (WGS) entry which is preliminary data.</text>
</comment>
<keyword evidence="1" id="KW-0472">Membrane</keyword>
<dbReference type="Proteomes" id="UP000251869">
    <property type="component" value="Unassembled WGS sequence"/>
</dbReference>
<evidence type="ECO:0008006" key="4">
    <source>
        <dbReference type="Google" id="ProtNLM"/>
    </source>
</evidence>
<dbReference type="EMBL" id="QLZQ01000005">
    <property type="protein sequence ID" value="RAZ66971.1"/>
    <property type="molecule type" value="Genomic_DNA"/>
</dbReference>
<feature type="transmembrane region" description="Helical" evidence="1">
    <location>
        <begin position="71"/>
        <end position="91"/>
    </location>
</feature>
<name>A0A365K2Y0_9BACL</name>
<dbReference type="RefSeq" id="WP_112233361.1">
    <property type="nucleotide sequence ID" value="NZ_QLZQ01000005.1"/>
</dbReference>
<protein>
    <recommendedName>
        <fullName evidence="4">Poly-beta-1,6-N-acetyl-D-glucosamine biosynthesis protein PgaD</fullName>
    </recommendedName>
</protein>
<organism evidence="2 3">
    <name type="scientific">Planococcus maitriensis</name>
    <dbReference type="NCBI Taxonomy" id="221799"/>
    <lineage>
        <taxon>Bacteria</taxon>
        <taxon>Bacillati</taxon>
        <taxon>Bacillota</taxon>
        <taxon>Bacilli</taxon>
        <taxon>Bacillales</taxon>
        <taxon>Caryophanaceae</taxon>
        <taxon>Planococcus</taxon>
    </lineage>
</organism>
<sequence>MEQPRPRYEEESFLIVVKRSWIYASVDFIFSMLCWLYSVLVVSFIVSATLGFNNILTRVMNSSFNMTNQDIRLFIAAALGVFLLFYALLYLNHVYNKKRFGPLRRRSYPAPASNAELKSLGLMKIEAIEKLQSEDYAVFETNPIVPLGGESVDQKDFYLDDHYRIN</sequence>
<proteinExistence type="predicted"/>
<dbReference type="AlphaFoldDB" id="A0A365K2Y0"/>
<gene>
    <name evidence="2" type="ORF">DP119_11760</name>
</gene>
<dbReference type="OrthoDB" id="2357082at2"/>
<keyword evidence="1" id="KW-1133">Transmembrane helix</keyword>
<evidence type="ECO:0000313" key="3">
    <source>
        <dbReference type="Proteomes" id="UP000251869"/>
    </source>
</evidence>
<feature type="transmembrane region" description="Helical" evidence="1">
    <location>
        <begin position="21"/>
        <end position="51"/>
    </location>
</feature>
<evidence type="ECO:0000313" key="2">
    <source>
        <dbReference type="EMBL" id="RAZ66971.1"/>
    </source>
</evidence>
<keyword evidence="1" id="KW-0812">Transmembrane</keyword>